<proteinExistence type="predicted"/>
<accession>A0A1J9PIY7</accession>
<protein>
    <submittedName>
        <fullName evidence="2">Uncharacterized protein</fullName>
    </submittedName>
</protein>
<dbReference type="EMBL" id="LGRN01000108">
    <property type="protein sequence ID" value="OJD16417.1"/>
    <property type="molecule type" value="Genomic_DNA"/>
</dbReference>
<comment type="caution">
    <text evidence="2">The sequence shown here is derived from an EMBL/GenBank/DDBJ whole genome shotgun (WGS) entry which is preliminary data.</text>
</comment>
<evidence type="ECO:0000313" key="3">
    <source>
        <dbReference type="Proteomes" id="UP000182235"/>
    </source>
</evidence>
<dbReference type="OrthoDB" id="5378502at2759"/>
<feature type="region of interest" description="Disordered" evidence="1">
    <location>
        <begin position="781"/>
        <end position="894"/>
    </location>
</feature>
<keyword evidence="3" id="KW-1185">Reference proteome</keyword>
<evidence type="ECO:0000256" key="1">
    <source>
        <dbReference type="SAM" id="MobiDB-lite"/>
    </source>
</evidence>
<sequence length="894" mass="97788">MNLRGRDAIKPPKRYDEEMFIKPTPPPPACAEPRGYNLGVGRRAIPSPFVDFNPGLPPAAFPTIDNLQSPNPPKQEVPDSFSDMTGPMLEHAGANDVSRRNIAHGRNMASSYQEQGEGEGDGDGDLFMADAGYDIRSSNAPDELSHKAYEDDVNYLERWNSALGVRSSSMDLSDDENDVGAGAYKAAGMSASPLPKVEWSDISPVLQTEIFENLRSIYDYPKAVQVLKLNPREQVKMIAYSSERKEQIQHENAKLNEMRMKQLRALLRVDNSYLRTQKVPGQLVFRNISKKCLCDTTTLSGPDYSMSQASDILIARKYLRSIGLDTKFAGEWSNNLVTITTTGISDVDEDFEWTGELPTPEEADISENGDMECDSSPNSETAPDDSSQSGYSLTPKRARTLVPNPNAVILDHRRESSVSRIGTTRSLPFRGLRNSARSCQSVQSSTQFQDAILQPSQSTRESSLRLKVDPQRAARIEPGMFGVAENNISQPLTKVSSIDISRSNQLPLLGFFGKMSSLGGTETRPQHWSHQPRSSIKRHCETLERSLGGPWCYNKSREETETSSRASRALRNRLAAAKSEVNQTNSACYVSNTTSPSVNLTIPSPDNSYNISKSGLCECQSEGPSVESLTGCACSTAGYSGNPETIPYLGTNFVPHCRSPSSQAGTEGSGPQYSPITPPIIKAPCWGEENRTDTSGFEAYATYPEDNHSGIPPLDMASLPTPNDTEGPSDVTAASCSLSTTAERLSSTHVSAYATKNSVSPVSLEMTAVNVESLVMETDIGQDKHSAASTETAAPPTRSKDTVLFYPKAQRPDSSNAELSVPLGLERPEKPRKKRYRKSGKGWAKKRKPSSNHVEPLAETTERESTKNDTKSSVPSVQEADSRRRSQRLSRQAA</sequence>
<organism evidence="2 3">
    <name type="scientific">Emergomyces pasteurianus Ep9510</name>
    <dbReference type="NCBI Taxonomy" id="1447872"/>
    <lineage>
        <taxon>Eukaryota</taxon>
        <taxon>Fungi</taxon>
        <taxon>Dikarya</taxon>
        <taxon>Ascomycota</taxon>
        <taxon>Pezizomycotina</taxon>
        <taxon>Eurotiomycetes</taxon>
        <taxon>Eurotiomycetidae</taxon>
        <taxon>Onygenales</taxon>
        <taxon>Ajellomycetaceae</taxon>
        <taxon>Emergomyces</taxon>
    </lineage>
</organism>
<feature type="compositionally biased region" description="Acidic residues" evidence="1">
    <location>
        <begin position="357"/>
        <end position="373"/>
    </location>
</feature>
<gene>
    <name evidence="2" type="ORF">AJ78_03404</name>
</gene>
<dbReference type="AlphaFoldDB" id="A0A1J9PIY7"/>
<feature type="compositionally biased region" description="Basic and acidic residues" evidence="1">
    <location>
        <begin position="1"/>
        <end position="20"/>
    </location>
</feature>
<feature type="compositionally biased region" description="Low complexity" evidence="1">
    <location>
        <begin position="787"/>
        <end position="797"/>
    </location>
</feature>
<name>A0A1J9PIY7_9EURO</name>
<feature type="compositionally biased region" description="Basic residues" evidence="1">
    <location>
        <begin position="830"/>
        <end position="850"/>
    </location>
</feature>
<feature type="compositionally biased region" description="Basic and acidic residues" evidence="1">
    <location>
        <begin position="860"/>
        <end position="870"/>
    </location>
</feature>
<dbReference type="STRING" id="1447872.A0A1J9PIY7"/>
<feature type="compositionally biased region" description="Polar residues" evidence="1">
    <location>
        <begin position="375"/>
        <end position="392"/>
    </location>
</feature>
<dbReference type="VEuPathDB" id="FungiDB:AJ78_03404"/>
<reference evidence="2 3" key="1">
    <citation type="submission" date="2015-07" db="EMBL/GenBank/DDBJ databases">
        <title>Emmonsia species relationships and genome sequence.</title>
        <authorList>
            <consortium name="The Broad Institute Genomics Platform"/>
            <person name="Cuomo C.A."/>
            <person name="Munoz J.F."/>
            <person name="Imamovic A."/>
            <person name="Priest M.E."/>
            <person name="Young S."/>
            <person name="Clay O.K."/>
            <person name="McEwen J.G."/>
        </authorList>
    </citation>
    <scope>NUCLEOTIDE SEQUENCE [LARGE SCALE GENOMIC DNA]</scope>
    <source>
        <strain evidence="2 3">UAMH 9510</strain>
    </source>
</reference>
<dbReference type="Proteomes" id="UP000182235">
    <property type="component" value="Unassembled WGS sequence"/>
</dbReference>
<evidence type="ECO:0000313" key="2">
    <source>
        <dbReference type="EMBL" id="OJD16417.1"/>
    </source>
</evidence>
<feature type="region of interest" description="Disordered" evidence="1">
    <location>
        <begin position="56"/>
        <end position="79"/>
    </location>
</feature>
<feature type="region of interest" description="Disordered" evidence="1">
    <location>
        <begin position="357"/>
        <end position="398"/>
    </location>
</feature>
<feature type="region of interest" description="Disordered" evidence="1">
    <location>
        <begin position="1"/>
        <end position="35"/>
    </location>
</feature>